<dbReference type="InterPro" id="IPR003439">
    <property type="entry name" value="ABC_transporter-like_ATP-bd"/>
</dbReference>
<keyword evidence="5 12" id="KW-0067">ATP-binding</keyword>
<keyword evidence="7" id="KW-0472">Membrane</keyword>
<keyword evidence="2" id="KW-0813">Transport</keyword>
<dbReference type="InterPro" id="IPR003593">
    <property type="entry name" value="AAA+_ATPase"/>
</dbReference>
<sequence>MNTDHDPPGPEAAAPAVRVRGLTKTFGGHRALKGIDLDVPAGHVLALLGPNGAGKTTAVRAITTLTRPDAGTVEVAGHDLRRNPGGVRASLGLSGQYAAVDERLTGHENLRMVAMLYGMGRKEARRRSWELLRRFRLDDVAHRRAGHYSGGMRRRLDLAGALIADPSVVVLDEPTTGLDPRGRMDTWEVIGGLVSGGTSVLLTTQYLEEADQLADSIAVIDRGEVIARGTADELKTRVGGERLELVVEHAADLETARAALLVAGSGPPDSDPQARRARAAVTNGRKALGDVLTALDEQGVPVLDVALCRPTLDDVFLELTGHHTGDDGADAGPDAGADHGGEARP</sequence>
<dbReference type="InterPro" id="IPR025302">
    <property type="entry name" value="DrrA1/2-like_C"/>
</dbReference>
<dbReference type="InterPro" id="IPR027417">
    <property type="entry name" value="P-loop_NTPase"/>
</dbReference>
<comment type="similarity">
    <text evidence="9">Belongs to the ABC transporter superfamily. Drug exporter-1 (DrugE1) (TC 3.A.1.105) family.</text>
</comment>
<feature type="compositionally biased region" description="Basic and acidic residues" evidence="10">
    <location>
        <begin position="336"/>
        <end position="345"/>
    </location>
</feature>
<accession>A0ABR9P492</accession>
<organism evidence="12 13">
    <name type="scientific">Nocardiopsis coralli</name>
    <dbReference type="NCBI Taxonomy" id="2772213"/>
    <lineage>
        <taxon>Bacteria</taxon>
        <taxon>Bacillati</taxon>
        <taxon>Actinomycetota</taxon>
        <taxon>Actinomycetes</taxon>
        <taxon>Streptosporangiales</taxon>
        <taxon>Nocardiopsidaceae</taxon>
        <taxon>Nocardiopsis</taxon>
    </lineage>
</organism>
<evidence type="ECO:0000256" key="10">
    <source>
        <dbReference type="SAM" id="MobiDB-lite"/>
    </source>
</evidence>
<evidence type="ECO:0000256" key="4">
    <source>
        <dbReference type="ARBA" id="ARBA00022741"/>
    </source>
</evidence>
<dbReference type="Proteomes" id="UP000806528">
    <property type="component" value="Unassembled WGS sequence"/>
</dbReference>
<dbReference type="Pfam" id="PF13732">
    <property type="entry name" value="DrrA1-3_C"/>
    <property type="match status" value="1"/>
</dbReference>
<evidence type="ECO:0000259" key="11">
    <source>
        <dbReference type="PROSITE" id="PS50893"/>
    </source>
</evidence>
<keyword evidence="13" id="KW-1185">Reference proteome</keyword>
<evidence type="ECO:0000313" key="12">
    <source>
        <dbReference type="EMBL" id="MBE2998656.1"/>
    </source>
</evidence>
<dbReference type="Pfam" id="PF00005">
    <property type="entry name" value="ABC_tran"/>
    <property type="match status" value="1"/>
</dbReference>
<evidence type="ECO:0000256" key="9">
    <source>
        <dbReference type="ARBA" id="ARBA00049985"/>
    </source>
</evidence>
<dbReference type="PANTHER" id="PTHR42711">
    <property type="entry name" value="ABC TRANSPORTER ATP-BINDING PROTEIN"/>
    <property type="match status" value="1"/>
</dbReference>
<reference evidence="12 13" key="1">
    <citation type="submission" date="2020-09" db="EMBL/GenBank/DDBJ databases">
        <title>Diversity and distribution of actinomycetes associated with coral in the coast of Hainan.</title>
        <authorList>
            <person name="Li F."/>
        </authorList>
    </citation>
    <scope>NUCLEOTIDE SEQUENCE [LARGE SCALE GENOMIC DNA]</scope>
    <source>
        <strain evidence="12 13">HNM0947</strain>
    </source>
</reference>
<evidence type="ECO:0000256" key="1">
    <source>
        <dbReference type="ARBA" id="ARBA00004413"/>
    </source>
</evidence>
<dbReference type="InterPro" id="IPR017871">
    <property type="entry name" value="ABC_transporter-like_CS"/>
</dbReference>
<dbReference type="SUPFAM" id="SSF52540">
    <property type="entry name" value="P-loop containing nucleoside triphosphate hydrolases"/>
    <property type="match status" value="1"/>
</dbReference>
<gene>
    <name evidence="12" type="ORF">IDM40_08060</name>
</gene>
<keyword evidence="4" id="KW-0547">Nucleotide-binding</keyword>
<keyword evidence="3" id="KW-1003">Cell membrane</keyword>
<feature type="domain" description="ABC transporter" evidence="11">
    <location>
        <begin position="17"/>
        <end position="247"/>
    </location>
</feature>
<evidence type="ECO:0000256" key="2">
    <source>
        <dbReference type="ARBA" id="ARBA00022448"/>
    </source>
</evidence>
<dbReference type="NCBIfam" id="TIGR01188">
    <property type="entry name" value="drrA"/>
    <property type="match status" value="1"/>
</dbReference>
<keyword evidence="8" id="KW-0046">Antibiotic resistance</keyword>
<evidence type="ECO:0000256" key="8">
    <source>
        <dbReference type="ARBA" id="ARBA00023251"/>
    </source>
</evidence>
<evidence type="ECO:0000313" key="13">
    <source>
        <dbReference type="Proteomes" id="UP000806528"/>
    </source>
</evidence>
<dbReference type="SMART" id="SM00382">
    <property type="entry name" value="AAA"/>
    <property type="match status" value="1"/>
</dbReference>
<evidence type="ECO:0000256" key="6">
    <source>
        <dbReference type="ARBA" id="ARBA00022967"/>
    </source>
</evidence>
<keyword evidence="6" id="KW-1278">Translocase</keyword>
<dbReference type="InterPro" id="IPR005894">
    <property type="entry name" value="DrrA"/>
</dbReference>
<comment type="subcellular location">
    <subcellularLocation>
        <location evidence="1">Cell membrane</location>
        <topology evidence="1">Peripheral membrane protein</topology>
        <orientation evidence="1">Cytoplasmic side</orientation>
    </subcellularLocation>
</comment>
<dbReference type="RefSeq" id="WP_193121310.1">
    <property type="nucleotide sequence ID" value="NZ_JADBGI010000006.1"/>
</dbReference>
<feature type="region of interest" description="Disordered" evidence="10">
    <location>
        <begin position="323"/>
        <end position="345"/>
    </location>
</feature>
<dbReference type="PROSITE" id="PS00211">
    <property type="entry name" value="ABC_TRANSPORTER_1"/>
    <property type="match status" value="1"/>
</dbReference>
<proteinExistence type="inferred from homology"/>
<dbReference type="Gene3D" id="3.40.50.300">
    <property type="entry name" value="P-loop containing nucleotide triphosphate hydrolases"/>
    <property type="match status" value="1"/>
</dbReference>
<dbReference type="PROSITE" id="PS50893">
    <property type="entry name" value="ABC_TRANSPORTER_2"/>
    <property type="match status" value="1"/>
</dbReference>
<protein>
    <submittedName>
        <fullName evidence="12">ATP-binding cassette domain-containing protein</fullName>
    </submittedName>
</protein>
<dbReference type="GO" id="GO:0005524">
    <property type="term" value="F:ATP binding"/>
    <property type="evidence" value="ECO:0007669"/>
    <property type="project" value="UniProtKB-KW"/>
</dbReference>
<dbReference type="PANTHER" id="PTHR42711:SF19">
    <property type="entry name" value="DOXORUBICIN RESISTANCE ATP-BINDING PROTEIN DRRA"/>
    <property type="match status" value="1"/>
</dbReference>
<comment type="caution">
    <text evidence="12">The sequence shown here is derived from an EMBL/GenBank/DDBJ whole genome shotgun (WGS) entry which is preliminary data.</text>
</comment>
<name>A0ABR9P492_9ACTN</name>
<evidence type="ECO:0000256" key="3">
    <source>
        <dbReference type="ARBA" id="ARBA00022475"/>
    </source>
</evidence>
<evidence type="ECO:0000256" key="5">
    <source>
        <dbReference type="ARBA" id="ARBA00022840"/>
    </source>
</evidence>
<dbReference type="EMBL" id="JADBGI010000006">
    <property type="protein sequence ID" value="MBE2998656.1"/>
    <property type="molecule type" value="Genomic_DNA"/>
</dbReference>
<dbReference type="InterPro" id="IPR050763">
    <property type="entry name" value="ABC_transporter_ATP-binding"/>
</dbReference>
<evidence type="ECO:0000256" key="7">
    <source>
        <dbReference type="ARBA" id="ARBA00023136"/>
    </source>
</evidence>